<accession>A0AAD7TN44</accession>
<evidence type="ECO:0000313" key="19">
    <source>
        <dbReference type="EMBL" id="KAJ8472474.1"/>
    </source>
</evidence>
<keyword evidence="11" id="KW-0560">Oxidoreductase</keyword>
<evidence type="ECO:0000256" key="6">
    <source>
        <dbReference type="ARBA" id="ARBA00022617"/>
    </source>
</evidence>
<dbReference type="InterPro" id="IPR001433">
    <property type="entry name" value="OxRdtase_FAD/NAD-bd"/>
</dbReference>
<evidence type="ECO:0000313" key="20">
    <source>
        <dbReference type="Proteomes" id="UP001215151"/>
    </source>
</evidence>
<dbReference type="Pfam" id="PF00175">
    <property type="entry name" value="NAD_binding_1"/>
    <property type="match status" value="1"/>
</dbReference>
<dbReference type="InterPro" id="IPR012292">
    <property type="entry name" value="Globin/Proto"/>
</dbReference>
<comment type="function">
    <text evidence="16">In the presence of oxygen and NADH, it has NADH oxidase activity, which leads to the generation of superoxide and H(2)O(2). Under anaerobic conditions, it also exhibits nitric oxide reductase and FAD reductase activities. However, all these reactions are much lower than NOD activity.</text>
</comment>
<dbReference type="PANTHER" id="PTHR43396">
    <property type="entry name" value="FLAVOHEMOPROTEIN"/>
    <property type="match status" value="1"/>
</dbReference>
<comment type="similarity">
    <text evidence="3">In the C-terminal section; belongs to the flavoprotein pyridine nucleotide cytochrome reductase family.</text>
</comment>
<dbReference type="GO" id="GO:0071949">
    <property type="term" value="F:FAD binding"/>
    <property type="evidence" value="ECO:0007669"/>
    <property type="project" value="TreeGrafter"/>
</dbReference>
<dbReference type="NCBIfam" id="NF009805">
    <property type="entry name" value="PRK13289.1"/>
    <property type="match status" value="1"/>
</dbReference>
<evidence type="ECO:0000256" key="7">
    <source>
        <dbReference type="ARBA" id="ARBA00022630"/>
    </source>
</evidence>
<evidence type="ECO:0000256" key="9">
    <source>
        <dbReference type="ARBA" id="ARBA00022827"/>
    </source>
</evidence>
<organism evidence="19 20">
    <name type="scientific">Trametes cubensis</name>
    <dbReference type="NCBI Taxonomy" id="1111947"/>
    <lineage>
        <taxon>Eukaryota</taxon>
        <taxon>Fungi</taxon>
        <taxon>Dikarya</taxon>
        <taxon>Basidiomycota</taxon>
        <taxon>Agaricomycotina</taxon>
        <taxon>Agaricomycetes</taxon>
        <taxon>Polyporales</taxon>
        <taxon>Polyporaceae</taxon>
        <taxon>Trametes</taxon>
    </lineage>
</organism>
<evidence type="ECO:0000256" key="10">
    <source>
        <dbReference type="ARBA" id="ARBA00022857"/>
    </source>
</evidence>
<dbReference type="EMBL" id="JAPEVG010000258">
    <property type="protein sequence ID" value="KAJ8472474.1"/>
    <property type="molecule type" value="Genomic_DNA"/>
</dbReference>
<keyword evidence="7" id="KW-0285">Flavoprotein</keyword>
<dbReference type="Gene3D" id="3.10.129.10">
    <property type="entry name" value="Hotdog Thioesterase"/>
    <property type="match status" value="1"/>
</dbReference>
<dbReference type="GO" id="GO:0019825">
    <property type="term" value="F:oxygen binding"/>
    <property type="evidence" value="ECO:0007669"/>
    <property type="project" value="InterPro"/>
</dbReference>
<evidence type="ECO:0000256" key="13">
    <source>
        <dbReference type="ARBA" id="ARBA00023027"/>
    </source>
</evidence>
<dbReference type="CDD" id="cd03443">
    <property type="entry name" value="PaaI_thioesterase"/>
    <property type="match status" value="1"/>
</dbReference>
<dbReference type="PROSITE" id="PS01033">
    <property type="entry name" value="GLOBIN"/>
    <property type="match status" value="1"/>
</dbReference>
<proteinExistence type="inferred from homology"/>
<comment type="catalytic activity">
    <reaction evidence="14">
        <text>2 nitric oxide + NADH + 2 O2 = 2 nitrate + NAD(+) + H(+)</text>
        <dbReference type="Rhea" id="RHEA:19469"/>
        <dbReference type="ChEBI" id="CHEBI:15378"/>
        <dbReference type="ChEBI" id="CHEBI:15379"/>
        <dbReference type="ChEBI" id="CHEBI:16480"/>
        <dbReference type="ChEBI" id="CHEBI:17632"/>
        <dbReference type="ChEBI" id="CHEBI:57540"/>
        <dbReference type="ChEBI" id="CHEBI:57945"/>
        <dbReference type="EC" id="1.14.12.17"/>
    </reaction>
</comment>
<evidence type="ECO:0000256" key="15">
    <source>
        <dbReference type="ARBA" id="ARBA00049433"/>
    </source>
</evidence>
<evidence type="ECO:0000256" key="16">
    <source>
        <dbReference type="ARBA" id="ARBA00056398"/>
    </source>
</evidence>
<keyword evidence="10" id="KW-0521">NADP</keyword>
<dbReference type="FunFam" id="1.10.490.10:FF:000003">
    <property type="entry name" value="Flavohemoprotein"/>
    <property type="match status" value="1"/>
</dbReference>
<dbReference type="CDD" id="cd06184">
    <property type="entry name" value="flavohem_like_fad_nad_binding"/>
    <property type="match status" value="1"/>
</dbReference>
<dbReference type="GO" id="GO:0071500">
    <property type="term" value="P:cellular response to nitrosative stress"/>
    <property type="evidence" value="ECO:0007669"/>
    <property type="project" value="TreeGrafter"/>
</dbReference>
<evidence type="ECO:0000256" key="12">
    <source>
        <dbReference type="ARBA" id="ARBA00023004"/>
    </source>
</evidence>
<comment type="cofactor">
    <cofactor evidence="1">
        <name>heme b</name>
        <dbReference type="ChEBI" id="CHEBI:60344"/>
    </cofactor>
</comment>
<dbReference type="Gene3D" id="2.40.30.10">
    <property type="entry name" value="Translation factors"/>
    <property type="match status" value="1"/>
</dbReference>
<evidence type="ECO:0000256" key="3">
    <source>
        <dbReference type="ARBA" id="ARBA00006401"/>
    </source>
</evidence>
<dbReference type="InterPro" id="IPR029069">
    <property type="entry name" value="HotDog_dom_sf"/>
</dbReference>
<dbReference type="GO" id="GO:0046210">
    <property type="term" value="P:nitric oxide catabolic process"/>
    <property type="evidence" value="ECO:0007669"/>
    <property type="project" value="TreeGrafter"/>
</dbReference>
<evidence type="ECO:0000259" key="18">
    <source>
        <dbReference type="PROSITE" id="PS51384"/>
    </source>
</evidence>
<comment type="cofactor">
    <cofactor evidence="2">
        <name>FAD</name>
        <dbReference type="ChEBI" id="CHEBI:57692"/>
    </cofactor>
</comment>
<sequence>MSKIIESSDSLPHPPPLTPEQRKLITATVPILAEHGVTITTLFYKQMLEANPDLRNVFSHSKQQRGHQAEALARAVYAYAANIEDLTPILPVVERIAHKHTSVHIVPSQYAIVGKYLLEAITQIVGADVFKGDLYDAWAAAYWNLAHIFIDRERELYEAAQWVGWRDFVVAKKVRESEEITSFYLKPKDGKPLAPYRPGQYISVQKFVPELGFYQSRQYSLSDAPNPEYFRISVKREPGVRTVTSTGALDTTHATHPGWVSNLLHATVDEGEAIEVAFPYGEFFLDDSSAPVVLLSAGVGLTPMIAMLNTLVKADGPAREVSWVQAARNERVHAFKDHVANIRAAHSDRVKSMIFYSHPGEGAQLGRDYDVEGRLELEKVPKEVLRLDAKDAQYYVCGPEAFMADMIAGLKARGVDGERIHAEVFGAGATPAQMYMHPHEFTFSHVSPPPPATVLALSRALLSPSRALLAPSPSASATPLPHTLAQHRAMAEGIKSHQSSVPRFLGQHLSDSQREGILKFADVILRGRGPFAQTVGERLEMTEVAVFEREEDGKTQMRMVFELDVTGEMLNSGGKMHGGCTMFLVDVCSSIALVALGIATHKYANFVSQAISTVFHAPATEGTRLRIVNNTVSFGARTVLARVVVVAPRMPGVYKD</sequence>
<dbReference type="SUPFAM" id="SSF46458">
    <property type="entry name" value="Globin-like"/>
    <property type="match status" value="1"/>
</dbReference>
<keyword evidence="5" id="KW-0216">Detoxification</keyword>
<dbReference type="GO" id="GO:0009636">
    <property type="term" value="P:response to toxic substance"/>
    <property type="evidence" value="ECO:0007669"/>
    <property type="project" value="UniProtKB-KW"/>
</dbReference>
<dbReference type="InterPro" id="IPR017938">
    <property type="entry name" value="Riboflavin_synthase-like_b-brl"/>
</dbReference>
<dbReference type="GO" id="GO:0046872">
    <property type="term" value="F:metal ion binding"/>
    <property type="evidence" value="ECO:0007669"/>
    <property type="project" value="UniProtKB-KW"/>
</dbReference>
<dbReference type="GO" id="GO:0008941">
    <property type="term" value="F:nitric oxide dioxygenase NAD(P)H activity"/>
    <property type="evidence" value="ECO:0007669"/>
    <property type="project" value="UniProtKB-EC"/>
</dbReference>
<dbReference type="GO" id="GO:0020037">
    <property type="term" value="F:heme binding"/>
    <property type="evidence" value="ECO:0007669"/>
    <property type="project" value="InterPro"/>
</dbReference>
<dbReference type="InterPro" id="IPR009050">
    <property type="entry name" value="Globin-like_sf"/>
</dbReference>
<keyword evidence="9" id="KW-0274">FAD</keyword>
<dbReference type="Proteomes" id="UP001215151">
    <property type="component" value="Unassembled WGS sequence"/>
</dbReference>
<dbReference type="FunFam" id="3.40.50.80:FF:000010">
    <property type="entry name" value="Flavohemoprotein"/>
    <property type="match status" value="1"/>
</dbReference>
<dbReference type="CDD" id="cd08922">
    <property type="entry name" value="FHb-globin"/>
    <property type="match status" value="1"/>
</dbReference>
<dbReference type="Gene3D" id="3.40.50.80">
    <property type="entry name" value="Nucleotide-binding domain of ferredoxin-NADP reductase (FNR) module"/>
    <property type="match status" value="1"/>
</dbReference>
<keyword evidence="20" id="KW-1185">Reference proteome</keyword>
<dbReference type="Pfam" id="PF00042">
    <property type="entry name" value="Globin"/>
    <property type="match status" value="1"/>
</dbReference>
<comment type="caution">
    <text evidence="19">The sequence shown here is derived from an EMBL/GenBank/DDBJ whole genome shotgun (WGS) entry which is preliminary data.</text>
</comment>
<name>A0AAD7TN44_9APHY</name>
<feature type="domain" description="Globin" evidence="17">
    <location>
        <begin position="16"/>
        <end position="154"/>
    </location>
</feature>
<dbReference type="PANTHER" id="PTHR43396:SF3">
    <property type="entry name" value="FLAVOHEMOPROTEIN"/>
    <property type="match status" value="1"/>
</dbReference>
<dbReference type="InterPro" id="IPR017927">
    <property type="entry name" value="FAD-bd_FR_type"/>
</dbReference>
<evidence type="ECO:0000256" key="5">
    <source>
        <dbReference type="ARBA" id="ARBA00022575"/>
    </source>
</evidence>
<evidence type="ECO:0000256" key="1">
    <source>
        <dbReference type="ARBA" id="ARBA00001970"/>
    </source>
</evidence>
<dbReference type="SUPFAM" id="SSF63380">
    <property type="entry name" value="Riboflavin synthase domain-like"/>
    <property type="match status" value="1"/>
</dbReference>
<dbReference type="PROSITE" id="PS51384">
    <property type="entry name" value="FAD_FR"/>
    <property type="match status" value="1"/>
</dbReference>
<gene>
    <name evidence="19" type="ORF">ONZ51_g8499</name>
</gene>
<evidence type="ECO:0000256" key="11">
    <source>
        <dbReference type="ARBA" id="ARBA00023002"/>
    </source>
</evidence>
<dbReference type="SUPFAM" id="SSF54637">
    <property type="entry name" value="Thioesterase/thiol ester dehydrase-isomerase"/>
    <property type="match status" value="1"/>
</dbReference>
<evidence type="ECO:0000256" key="8">
    <source>
        <dbReference type="ARBA" id="ARBA00022723"/>
    </source>
</evidence>
<dbReference type="AlphaFoldDB" id="A0AAD7TN44"/>
<evidence type="ECO:0000256" key="4">
    <source>
        <dbReference type="ARBA" id="ARBA00012229"/>
    </source>
</evidence>
<dbReference type="InterPro" id="IPR006683">
    <property type="entry name" value="Thioestr_dom"/>
</dbReference>
<keyword evidence="13" id="KW-0520">NAD</keyword>
<evidence type="ECO:0000256" key="14">
    <source>
        <dbReference type="ARBA" id="ARBA00048649"/>
    </source>
</evidence>
<dbReference type="EC" id="1.14.12.17" evidence="4"/>
<dbReference type="Pfam" id="PF03061">
    <property type="entry name" value="4HBT"/>
    <property type="match status" value="1"/>
</dbReference>
<dbReference type="SUPFAM" id="SSF52343">
    <property type="entry name" value="Ferredoxin reductase-like, C-terminal NADP-linked domain"/>
    <property type="match status" value="1"/>
</dbReference>
<feature type="domain" description="FAD-binding FR-type" evidence="18">
    <location>
        <begin position="163"/>
        <end position="286"/>
    </location>
</feature>
<dbReference type="InterPro" id="IPR000971">
    <property type="entry name" value="Globin"/>
</dbReference>
<keyword evidence="12" id="KW-0408">Iron</keyword>
<dbReference type="InterPro" id="IPR039261">
    <property type="entry name" value="FNR_nucleotide-bd"/>
</dbReference>
<dbReference type="Gene3D" id="1.10.490.10">
    <property type="entry name" value="Globins"/>
    <property type="match status" value="1"/>
</dbReference>
<keyword evidence="8" id="KW-0479">Metal-binding</keyword>
<reference evidence="19" key="1">
    <citation type="submission" date="2022-11" db="EMBL/GenBank/DDBJ databases">
        <title>Genome Sequence of Cubamyces cubensis.</title>
        <authorList>
            <person name="Buettner E."/>
        </authorList>
    </citation>
    <scope>NUCLEOTIDE SEQUENCE</scope>
    <source>
        <strain evidence="19">MPL-01</strain>
    </source>
</reference>
<evidence type="ECO:0000256" key="2">
    <source>
        <dbReference type="ARBA" id="ARBA00001974"/>
    </source>
</evidence>
<comment type="catalytic activity">
    <reaction evidence="15">
        <text>2 nitric oxide + NADPH + 2 O2 = 2 nitrate + NADP(+) + H(+)</text>
        <dbReference type="Rhea" id="RHEA:19465"/>
        <dbReference type="ChEBI" id="CHEBI:15378"/>
        <dbReference type="ChEBI" id="CHEBI:15379"/>
        <dbReference type="ChEBI" id="CHEBI:16480"/>
        <dbReference type="ChEBI" id="CHEBI:17632"/>
        <dbReference type="ChEBI" id="CHEBI:57783"/>
        <dbReference type="ChEBI" id="CHEBI:58349"/>
        <dbReference type="EC" id="1.14.12.17"/>
    </reaction>
</comment>
<protein>
    <recommendedName>
        <fullName evidence="4">nitric oxide dioxygenase</fullName>
        <ecNumber evidence="4">1.14.12.17</ecNumber>
    </recommendedName>
</protein>
<keyword evidence="6" id="KW-0349">Heme</keyword>
<dbReference type="FunFam" id="2.40.30.10:FF:000034">
    <property type="entry name" value="Flavohemoprotein"/>
    <property type="match status" value="1"/>
</dbReference>
<evidence type="ECO:0000259" key="17">
    <source>
        <dbReference type="PROSITE" id="PS01033"/>
    </source>
</evidence>